<dbReference type="RefSeq" id="WP_132168891.1">
    <property type="nucleotide sequence ID" value="NZ_SMKX01000048.1"/>
</dbReference>
<dbReference type="CDD" id="cd04301">
    <property type="entry name" value="NAT_SF"/>
    <property type="match status" value="1"/>
</dbReference>
<dbReference type="Proteomes" id="UP000295124">
    <property type="component" value="Unassembled WGS sequence"/>
</dbReference>
<dbReference type="AlphaFoldDB" id="A0A4R4ZLY3"/>
<comment type="caution">
    <text evidence="2">The sequence shown here is derived from an EMBL/GenBank/DDBJ whole genome shotgun (WGS) entry which is preliminary data.</text>
</comment>
<keyword evidence="2" id="KW-0808">Transferase</keyword>
<dbReference type="InterPro" id="IPR016181">
    <property type="entry name" value="Acyl_CoA_acyltransferase"/>
</dbReference>
<gene>
    <name evidence="2" type="ORF">E1263_18295</name>
</gene>
<sequence length="270" mass="28856">MELTELIERSDAEFVWELGSSSGPGPALLGTTRHRFGSVAVLAAPRDTLSFWSRAAGFGLDRPVDSVVIGEVLDYLRDAGCTTANLSIAPQLQPPDWDAICVEHSLTAGPTSMRLTRPAEPVKPAATELRVGTIESSDADAWAQLQLDVFEMDDENFRSMLVAYTDWPGVTAYGTWDGDTLVGTASLHVVAGVGRFLNGATRPEYRGRGGQSALVAQRIADAFEQGCAWVTSDTAKPEPGGHNSSLSNLERAGFTVLAERAHAVWALPVS</sequence>
<feature type="domain" description="N-acetyltransferase" evidence="1">
    <location>
        <begin position="129"/>
        <end position="270"/>
    </location>
</feature>
<evidence type="ECO:0000259" key="1">
    <source>
        <dbReference type="PROSITE" id="PS51186"/>
    </source>
</evidence>
<name>A0A4R4ZLY3_9ACTN</name>
<dbReference type="GO" id="GO:0016747">
    <property type="term" value="F:acyltransferase activity, transferring groups other than amino-acyl groups"/>
    <property type="evidence" value="ECO:0007669"/>
    <property type="project" value="InterPro"/>
</dbReference>
<accession>A0A4R4ZLY3</accession>
<dbReference type="InterPro" id="IPR000182">
    <property type="entry name" value="GNAT_dom"/>
</dbReference>
<evidence type="ECO:0000313" key="3">
    <source>
        <dbReference type="Proteomes" id="UP000295124"/>
    </source>
</evidence>
<dbReference type="Gene3D" id="3.40.630.30">
    <property type="match status" value="1"/>
</dbReference>
<dbReference type="EMBL" id="SMKX01000048">
    <property type="protein sequence ID" value="TDD58659.1"/>
    <property type="molecule type" value="Genomic_DNA"/>
</dbReference>
<organism evidence="2 3">
    <name type="scientific">Kribbella antibiotica</name>
    <dbReference type="NCBI Taxonomy" id="190195"/>
    <lineage>
        <taxon>Bacteria</taxon>
        <taxon>Bacillati</taxon>
        <taxon>Actinomycetota</taxon>
        <taxon>Actinomycetes</taxon>
        <taxon>Propionibacteriales</taxon>
        <taxon>Kribbellaceae</taxon>
        <taxon>Kribbella</taxon>
    </lineage>
</organism>
<reference evidence="2 3" key="1">
    <citation type="submission" date="2019-03" db="EMBL/GenBank/DDBJ databases">
        <title>Draft genome sequences of novel Actinobacteria.</title>
        <authorList>
            <person name="Sahin N."/>
            <person name="Ay H."/>
            <person name="Saygin H."/>
        </authorList>
    </citation>
    <scope>NUCLEOTIDE SEQUENCE [LARGE SCALE GENOMIC DNA]</scope>
    <source>
        <strain evidence="2 3">JCM 13523</strain>
    </source>
</reference>
<keyword evidence="3" id="KW-1185">Reference proteome</keyword>
<proteinExistence type="predicted"/>
<protein>
    <submittedName>
        <fullName evidence="2">GNAT family N-acetyltransferase</fullName>
    </submittedName>
</protein>
<dbReference type="Pfam" id="PF00583">
    <property type="entry name" value="Acetyltransf_1"/>
    <property type="match status" value="1"/>
</dbReference>
<dbReference type="PROSITE" id="PS51186">
    <property type="entry name" value="GNAT"/>
    <property type="match status" value="1"/>
</dbReference>
<dbReference type="OrthoDB" id="4712828at2"/>
<dbReference type="SUPFAM" id="SSF55729">
    <property type="entry name" value="Acyl-CoA N-acyltransferases (Nat)"/>
    <property type="match status" value="1"/>
</dbReference>
<evidence type="ECO:0000313" key="2">
    <source>
        <dbReference type="EMBL" id="TDD58659.1"/>
    </source>
</evidence>